<evidence type="ECO:0000313" key="1">
    <source>
        <dbReference type="EMBL" id="TCP10001.1"/>
    </source>
</evidence>
<organism evidence="1 2">
    <name type="scientific">Caldimonas thermodepolymerans</name>
    <dbReference type="NCBI Taxonomy" id="215580"/>
    <lineage>
        <taxon>Bacteria</taxon>
        <taxon>Pseudomonadati</taxon>
        <taxon>Pseudomonadota</taxon>
        <taxon>Betaproteobacteria</taxon>
        <taxon>Burkholderiales</taxon>
        <taxon>Sphaerotilaceae</taxon>
        <taxon>Caldimonas</taxon>
    </lineage>
</organism>
<dbReference type="AlphaFoldDB" id="A0AA46DID3"/>
<gene>
    <name evidence="1" type="ORF">EV676_101585</name>
</gene>
<evidence type="ECO:0000313" key="2">
    <source>
        <dbReference type="Proteomes" id="UP000294772"/>
    </source>
</evidence>
<comment type="caution">
    <text evidence="1">The sequence shown here is derived from an EMBL/GenBank/DDBJ whole genome shotgun (WGS) entry which is preliminary data.</text>
</comment>
<protein>
    <submittedName>
        <fullName evidence="1">Uncharacterized protein</fullName>
    </submittedName>
</protein>
<name>A0AA46DID3_9BURK</name>
<sequence>MQTPELAPTETPACTGNPFALMMDPQAVLSAVEQSPRLAGLQRRVYRPLDRPAAERDEWPQGRSYGMEFRAPR</sequence>
<proteinExistence type="predicted"/>
<accession>A0AA46DID3</accession>
<dbReference type="RefSeq" id="WP_132763355.1">
    <property type="nucleotide sequence ID" value="NZ_CP110415.1"/>
</dbReference>
<reference evidence="1 2" key="1">
    <citation type="submission" date="2019-03" db="EMBL/GenBank/DDBJ databases">
        <title>Genomic Encyclopedia of Type Strains, Phase IV (KMG-IV): sequencing the most valuable type-strain genomes for metagenomic binning, comparative biology and taxonomic classification.</title>
        <authorList>
            <person name="Goeker M."/>
        </authorList>
    </citation>
    <scope>NUCLEOTIDE SEQUENCE [LARGE SCALE GENOMIC DNA]</scope>
    <source>
        <strain evidence="1 2">DSM 15264</strain>
    </source>
</reference>
<dbReference type="EMBL" id="SLXF01000001">
    <property type="protein sequence ID" value="TCP10001.1"/>
    <property type="molecule type" value="Genomic_DNA"/>
</dbReference>
<dbReference type="Proteomes" id="UP000294772">
    <property type="component" value="Unassembled WGS sequence"/>
</dbReference>